<evidence type="ECO:0000256" key="1">
    <source>
        <dbReference type="ARBA" id="ARBA00022723"/>
    </source>
</evidence>
<dbReference type="AlphaFoldDB" id="A0A9P6W0C6"/>
<dbReference type="PROSITE" id="PS50808">
    <property type="entry name" value="ZF_BED"/>
    <property type="match status" value="1"/>
</dbReference>
<evidence type="ECO:0000256" key="4">
    <source>
        <dbReference type="PROSITE-ProRule" id="PRU00027"/>
    </source>
</evidence>
<keyword evidence="3" id="KW-0862">Zinc</keyword>
<name>A0A9P6W0C6_MAUEX</name>
<gene>
    <name evidence="7" type="ORF">C6P45_001429</name>
</gene>
<feature type="region of interest" description="Disordered" evidence="5">
    <location>
        <begin position="98"/>
        <end position="132"/>
    </location>
</feature>
<comment type="caution">
    <text evidence="7">The sequence shown here is derived from an EMBL/GenBank/DDBJ whole genome shotgun (WGS) entry which is preliminary data.</text>
</comment>
<protein>
    <recommendedName>
        <fullName evidence="6">BED-type domain-containing protein</fullName>
    </recommendedName>
</protein>
<evidence type="ECO:0000256" key="5">
    <source>
        <dbReference type="SAM" id="MobiDB-lite"/>
    </source>
</evidence>
<evidence type="ECO:0000259" key="6">
    <source>
        <dbReference type="PROSITE" id="PS50808"/>
    </source>
</evidence>
<dbReference type="OrthoDB" id="4067948at2759"/>
<proteinExistence type="predicted"/>
<dbReference type="GO" id="GO:0008270">
    <property type="term" value="F:zinc ion binding"/>
    <property type="evidence" value="ECO:0007669"/>
    <property type="project" value="UniProtKB-KW"/>
</dbReference>
<keyword evidence="2 4" id="KW-0863">Zinc-finger</keyword>
<keyword evidence="8" id="KW-1185">Reference proteome</keyword>
<sequence>MRPKKKSHHLRALAEVFPSRAVTDKEIITDAGKAWYPAQYLINSVKLCWTHLLGSDHTFLEAKCKHCGKIIKGETEFIKAPPSMNYKNHLRNAHRLSPKDNFYAEPPSPESEHSSPEGSQNQISDDKYRSDQSSDLGGVIGYGQVMEGYTPESDEFEEDTKQARYDRFMNFSGDQFSKTQFLTLICVLENMSFNSMDNETIKTLFSSFKFKPKLSAQDITNNIVEMNGHIFDLVRNNIENYGSSLPIYFDSDELKGDNDTKKKKIDTFINSSCYQVLDTPFFSIGQHIYDNKYLVVSLQYCDRTYFHKKTIPLVVQQINTNLLSYNKVLQRNLTDVLTEFPGLDMTTMSVVSPIDMHSETSKELENQYSSIGIVIHDSILNIIVASLIPFFGTSIEQTRKQTQSSSKKKGSIIDDLIDLTNVDINHSIFGKINRCYKEISSRPFLSTKFKNLRKNTSDDLEMFKLNEFQRNEPSSAIEYLEAFISYTDGIKMMNEDFEEESFCTADFEMIQTLRDILSTGYQLIKLLSETMHPQYHNIAFIIITLENDIRRLIEVSQTERVEKELKRYLSDIVACREMLSQDNDILLSSYICPVMLFNNSSFSLLYPDLSLKDIQDNVIDVALGVVGKFLKVTKSVHEKNQINTNHFHENYELVAPMDLFMVASEISDDDNLLHEVIENELRLDFGRYVKKVMSDYNDFFSEELKLSDYEREGSVFINRATGNSLDNITELIDIHLPISNKFLKDYLQSDTNLLFAVVIKYVLTMSTSSYSSALSFLYDFKPANKETLLSEVVNIKTFSSQFNISNIVWDSDDLYSICDFPGLG</sequence>
<accession>A0A9P6W0C6</accession>
<dbReference type="GO" id="GO:0003677">
    <property type="term" value="F:DNA binding"/>
    <property type="evidence" value="ECO:0007669"/>
    <property type="project" value="InterPro"/>
</dbReference>
<dbReference type="Proteomes" id="UP000750334">
    <property type="component" value="Unassembled WGS sequence"/>
</dbReference>
<evidence type="ECO:0000313" key="8">
    <source>
        <dbReference type="Proteomes" id="UP000750334"/>
    </source>
</evidence>
<dbReference type="EMBL" id="PUHR01000165">
    <property type="protein sequence ID" value="KAG0661133.1"/>
    <property type="molecule type" value="Genomic_DNA"/>
</dbReference>
<evidence type="ECO:0000256" key="2">
    <source>
        <dbReference type="ARBA" id="ARBA00022771"/>
    </source>
</evidence>
<feature type="domain" description="BED-type" evidence="6">
    <location>
        <begin position="43"/>
        <end position="101"/>
    </location>
</feature>
<evidence type="ECO:0000313" key="7">
    <source>
        <dbReference type="EMBL" id="KAG0661133.1"/>
    </source>
</evidence>
<organism evidence="7 8">
    <name type="scientific">Maudiozyma exigua</name>
    <name type="common">Yeast</name>
    <name type="synonym">Kazachstania exigua</name>
    <dbReference type="NCBI Taxonomy" id="34358"/>
    <lineage>
        <taxon>Eukaryota</taxon>
        <taxon>Fungi</taxon>
        <taxon>Dikarya</taxon>
        <taxon>Ascomycota</taxon>
        <taxon>Saccharomycotina</taxon>
        <taxon>Saccharomycetes</taxon>
        <taxon>Saccharomycetales</taxon>
        <taxon>Saccharomycetaceae</taxon>
        <taxon>Maudiozyma</taxon>
    </lineage>
</organism>
<evidence type="ECO:0000256" key="3">
    <source>
        <dbReference type="ARBA" id="ARBA00022833"/>
    </source>
</evidence>
<reference evidence="7 8" key="1">
    <citation type="submission" date="2020-11" db="EMBL/GenBank/DDBJ databases">
        <title>Kefir isolates.</title>
        <authorList>
            <person name="Marcisauskas S."/>
            <person name="Kim Y."/>
            <person name="Blasche S."/>
        </authorList>
    </citation>
    <scope>NUCLEOTIDE SEQUENCE [LARGE SCALE GENOMIC DNA]</scope>
    <source>
        <strain evidence="7 8">OG2</strain>
    </source>
</reference>
<keyword evidence="1" id="KW-0479">Metal-binding</keyword>
<dbReference type="InterPro" id="IPR003656">
    <property type="entry name" value="Znf_BED"/>
</dbReference>